<evidence type="ECO:0000259" key="3">
    <source>
        <dbReference type="SMART" id="SM00642"/>
    </source>
</evidence>
<evidence type="ECO:0000256" key="2">
    <source>
        <dbReference type="ARBA" id="ARBA00023295"/>
    </source>
</evidence>
<reference evidence="4 5" key="1">
    <citation type="submission" date="2012-02" db="EMBL/GenBank/DDBJ databases">
        <title>Complete genome sequence of Actinoplanes missouriensis 431 (= NBRC 102363).</title>
        <authorList>
            <person name="Ohnishi Y."/>
            <person name="Ishikawa J."/>
            <person name="Sekine M."/>
            <person name="Hosoyama A."/>
            <person name="Harada T."/>
            <person name="Narita H."/>
            <person name="Hata T."/>
            <person name="Konno Y."/>
            <person name="Tutikane K."/>
            <person name="Fujita N."/>
            <person name="Horinouchi S."/>
            <person name="Hayakawa M."/>
        </authorList>
    </citation>
    <scope>NUCLEOTIDE SEQUENCE [LARGE SCALE GENOMIC DNA]</scope>
    <source>
        <strain evidence="5">ATCC 14538 / DSM 43046 / CBS 188.64 / JCM 3121 / NBRC 102363 / NCIMB 12654 / NRRL B-3342 / UNCC 431</strain>
    </source>
</reference>
<dbReference type="eggNOG" id="COG0366">
    <property type="taxonomic scope" value="Bacteria"/>
</dbReference>
<dbReference type="PANTHER" id="PTHR10357:SF210">
    <property type="entry name" value="MALTODEXTRIN GLUCOSIDASE"/>
    <property type="match status" value="1"/>
</dbReference>
<dbReference type="Proteomes" id="UP000007882">
    <property type="component" value="Chromosome"/>
</dbReference>
<accession>I0H252</accession>
<dbReference type="HOGENOM" id="CLU_006462_6_5_11"/>
<sequence length="415" mass="45818">MNPWIDYAIWWHVYPLGFTGAPRESTLTGAGDGSGSGHHGFGGGSGHDGFGGGEHRLSKIVDWLDYLLELGANGLQLGPIFASETHGYDTVDHFRIDPRLGDDDDFDKLIAAARERGIRVLLDGVFNHVGRGFHAPAHWLTGAAFEGHGSLLELNHAEPEVADHVVRVMNHWLDRGASGWRLDAAYAVPPQFWRDVLARVRPAHPDAWFAGEVIHGDYPGYLAASTLDGITQYEIWKAIWSSLNDRNLWELAWAVKRHQEVLAAGMPMTFVGNHDVTRIASRLTDERHLAHALVVLFTLGGTPSIYYGDEQAYRGVKEDRAGGDDDVRPVFPASPAEFSALGRPVFELHQRLIGIRRRHAWLAHARTEVGELTNTTMALTSTDGTNRLTALLNIGDEPHTFPAGTVPPHDWMIVE</sequence>
<keyword evidence="2" id="KW-0326">Glycosidase</keyword>
<dbReference type="GO" id="GO:0005975">
    <property type="term" value="P:carbohydrate metabolic process"/>
    <property type="evidence" value="ECO:0007669"/>
    <property type="project" value="InterPro"/>
</dbReference>
<evidence type="ECO:0000256" key="1">
    <source>
        <dbReference type="ARBA" id="ARBA00022801"/>
    </source>
</evidence>
<dbReference type="GO" id="GO:0016798">
    <property type="term" value="F:hydrolase activity, acting on glycosyl bonds"/>
    <property type="evidence" value="ECO:0007669"/>
    <property type="project" value="UniProtKB-KW"/>
</dbReference>
<dbReference type="InterPro" id="IPR017853">
    <property type="entry name" value="GH"/>
</dbReference>
<dbReference type="InterPro" id="IPR006047">
    <property type="entry name" value="GH13_cat_dom"/>
</dbReference>
<name>I0H252_ACTM4</name>
<dbReference type="Pfam" id="PF00128">
    <property type="entry name" value="Alpha-amylase"/>
    <property type="match status" value="2"/>
</dbReference>
<dbReference type="STRING" id="512565.AMIS_18690"/>
<evidence type="ECO:0000313" key="4">
    <source>
        <dbReference type="EMBL" id="BAL87089.1"/>
    </source>
</evidence>
<proteinExistence type="predicted"/>
<gene>
    <name evidence="4" type="ordered locus">AMIS_18690</name>
</gene>
<feature type="domain" description="Glycosyl hydrolase family 13 catalytic" evidence="3">
    <location>
        <begin position="12"/>
        <end position="356"/>
    </location>
</feature>
<dbReference type="CDD" id="cd11354">
    <property type="entry name" value="AmyAc_bac_CMD_like"/>
    <property type="match status" value="1"/>
</dbReference>
<dbReference type="EMBL" id="AP012319">
    <property type="protein sequence ID" value="BAL87089.1"/>
    <property type="molecule type" value="Genomic_DNA"/>
</dbReference>
<evidence type="ECO:0000313" key="5">
    <source>
        <dbReference type="Proteomes" id="UP000007882"/>
    </source>
</evidence>
<dbReference type="Gene3D" id="3.20.20.80">
    <property type="entry name" value="Glycosidases"/>
    <property type="match status" value="1"/>
</dbReference>
<organism evidence="4 5">
    <name type="scientific">Actinoplanes missouriensis (strain ATCC 14538 / DSM 43046 / CBS 188.64 / JCM 3121 / NBRC 102363 / NCIMB 12654 / NRRL B-3342 / UNCC 431)</name>
    <dbReference type="NCBI Taxonomy" id="512565"/>
    <lineage>
        <taxon>Bacteria</taxon>
        <taxon>Bacillati</taxon>
        <taxon>Actinomycetota</taxon>
        <taxon>Actinomycetes</taxon>
        <taxon>Micromonosporales</taxon>
        <taxon>Micromonosporaceae</taxon>
        <taxon>Actinoplanes</taxon>
    </lineage>
</organism>
<dbReference type="AlphaFoldDB" id="I0H252"/>
<dbReference type="KEGG" id="ams:AMIS_18690"/>
<dbReference type="OrthoDB" id="9802433at2"/>
<protein>
    <submittedName>
        <fullName evidence="4">Putative glycosyl hydrolase</fullName>
    </submittedName>
</protein>
<dbReference type="SUPFAM" id="SSF51445">
    <property type="entry name" value="(Trans)glycosidases"/>
    <property type="match status" value="1"/>
</dbReference>
<keyword evidence="5" id="KW-1185">Reference proteome</keyword>
<dbReference type="PANTHER" id="PTHR10357">
    <property type="entry name" value="ALPHA-AMYLASE FAMILY MEMBER"/>
    <property type="match status" value="1"/>
</dbReference>
<dbReference type="RefSeq" id="WP_014441984.1">
    <property type="nucleotide sequence ID" value="NC_017093.1"/>
</dbReference>
<dbReference type="PATRIC" id="fig|512565.3.peg.1880"/>
<keyword evidence="1 4" id="KW-0378">Hydrolase</keyword>
<dbReference type="SMART" id="SM00642">
    <property type="entry name" value="Aamy"/>
    <property type="match status" value="1"/>
</dbReference>